<organism evidence="2">
    <name type="scientific">Ralstonia solanacearum</name>
    <name type="common">Pseudomonas solanacearum</name>
    <dbReference type="NCBI Taxonomy" id="305"/>
    <lineage>
        <taxon>Bacteria</taxon>
        <taxon>Pseudomonadati</taxon>
        <taxon>Pseudomonadota</taxon>
        <taxon>Betaproteobacteria</taxon>
        <taxon>Burkholderiales</taxon>
        <taxon>Burkholderiaceae</taxon>
        <taxon>Ralstonia</taxon>
        <taxon>Ralstonia solanacearum species complex</taxon>
    </lineage>
</organism>
<protein>
    <submittedName>
        <fullName evidence="2">Putative transmembrane protein</fullName>
    </submittedName>
</protein>
<name>A0A0S4V1U3_RALSL</name>
<feature type="transmembrane region" description="Helical" evidence="1">
    <location>
        <begin position="26"/>
        <end position="46"/>
    </location>
</feature>
<gene>
    <name evidence="2" type="ORF">RUN1985_v1_230007</name>
</gene>
<accession>A0A0S4V1U3</accession>
<sequence>MPDEVRAMMSPLNIDFARRRTGPTTAGVALVIAAALLLLFAGDALWRAYRNNDRARAELAAVAASAPVKTRAAKLEPTALEKRTAKDSRAVLSELTVPWQDLLAIVEGYRGHDVALIGIDQMPAQGQIRITAEAKDFEALIGYLKYLQESRLLREAALNTHLIETTVPGVPVRFQVTAVWRKP</sequence>
<evidence type="ECO:0000313" key="2">
    <source>
        <dbReference type="EMBL" id="CUV28472.1"/>
    </source>
</evidence>
<proteinExistence type="predicted"/>
<keyword evidence="1" id="KW-1133">Transmembrane helix</keyword>
<keyword evidence="1 2" id="KW-0812">Transmembrane</keyword>
<dbReference type="AlphaFoldDB" id="A0A0S4V1U3"/>
<keyword evidence="1" id="KW-0472">Membrane</keyword>
<reference evidence="2" key="1">
    <citation type="submission" date="2015-10" db="EMBL/GenBank/DDBJ databases">
        <authorList>
            <person name="Gilbert D.G."/>
        </authorList>
    </citation>
    <scope>NUCLEOTIDE SEQUENCE</scope>
    <source>
        <strain evidence="2">Phyl III-seqv23</strain>
    </source>
</reference>
<dbReference type="EMBL" id="LN899824">
    <property type="protein sequence ID" value="CUV28472.1"/>
    <property type="molecule type" value="Genomic_DNA"/>
</dbReference>
<evidence type="ECO:0000256" key="1">
    <source>
        <dbReference type="SAM" id="Phobius"/>
    </source>
</evidence>